<name>A0A537J4J9_9BACT</name>
<comment type="caution">
    <text evidence="7">The sequence shown here is derived from an EMBL/GenBank/DDBJ whole genome shotgun (WGS) entry which is preliminary data.</text>
</comment>
<evidence type="ECO:0000256" key="1">
    <source>
        <dbReference type="ARBA" id="ARBA00004776"/>
    </source>
</evidence>
<dbReference type="SUPFAM" id="SSF53448">
    <property type="entry name" value="Nucleotide-diphospho-sugar transferases"/>
    <property type="match status" value="1"/>
</dbReference>
<evidence type="ECO:0000313" key="7">
    <source>
        <dbReference type="EMBL" id="TMI78491.1"/>
    </source>
</evidence>
<evidence type="ECO:0000259" key="6">
    <source>
        <dbReference type="Pfam" id="PF00535"/>
    </source>
</evidence>
<dbReference type="InterPro" id="IPR001173">
    <property type="entry name" value="Glyco_trans_2-like"/>
</dbReference>
<feature type="region of interest" description="Disordered" evidence="5">
    <location>
        <begin position="1"/>
        <end position="45"/>
    </location>
</feature>
<evidence type="ECO:0000256" key="4">
    <source>
        <dbReference type="ARBA" id="ARBA00022679"/>
    </source>
</evidence>
<evidence type="ECO:0000313" key="8">
    <source>
        <dbReference type="Proteomes" id="UP000320048"/>
    </source>
</evidence>
<keyword evidence="3" id="KW-0328">Glycosyltransferase</keyword>
<dbReference type="PANTHER" id="PTHR43179:SF12">
    <property type="entry name" value="GALACTOFURANOSYLTRANSFERASE GLFT2"/>
    <property type="match status" value="1"/>
</dbReference>
<dbReference type="Gene3D" id="3.90.550.10">
    <property type="entry name" value="Spore Coat Polysaccharide Biosynthesis Protein SpsA, Chain A"/>
    <property type="match status" value="2"/>
</dbReference>
<dbReference type="Pfam" id="PF13641">
    <property type="entry name" value="Glyco_tranf_2_3"/>
    <property type="match status" value="1"/>
</dbReference>
<organism evidence="7 8">
    <name type="scientific">Candidatus Segetimicrobium genomatis</name>
    <dbReference type="NCBI Taxonomy" id="2569760"/>
    <lineage>
        <taxon>Bacteria</taxon>
        <taxon>Bacillati</taxon>
        <taxon>Candidatus Sysuimicrobiota</taxon>
        <taxon>Candidatus Sysuimicrobiia</taxon>
        <taxon>Candidatus Sysuimicrobiales</taxon>
        <taxon>Candidatus Segetimicrobiaceae</taxon>
        <taxon>Candidatus Segetimicrobium</taxon>
    </lineage>
</organism>
<dbReference type="CDD" id="cd04186">
    <property type="entry name" value="GT_2_like_c"/>
    <property type="match status" value="1"/>
</dbReference>
<feature type="compositionally biased region" description="Low complexity" evidence="5">
    <location>
        <begin position="164"/>
        <end position="183"/>
    </location>
</feature>
<dbReference type="GO" id="GO:0016757">
    <property type="term" value="F:glycosyltransferase activity"/>
    <property type="evidence" value="ECO:0007669"/>
    <property type="project" value="UniProtKB-KW"/>
</dbReference>
<dbReference type="AlphaFoldDB" id="A0A537J4J9"/>
<feature type="compositionally biased region" description="Basic residues" evidence="5">
    <location>
        <begin position="1"/>
        <end position="36"/>
    </location>
</feature>
<dbReference type="InterPro" id="IPR029044">
    <property type="entry name" value="Nucleotide-diphossugar_trans"/>
</dbReference>
<feature type="domain" description="Glycosyltransferase 2-like" evidence="6">
    <location>
        <begin position="55"/>
        <end position="103"/>
    </location>
</feature>
<evidence type="ECO:0000256" key="3">
    <source>
        <dbReference type="ARBA" id="ARBA00022676"/>
    </source>
</evidence>
<evidence type="ECO:0000256" key="5">
    <source>
        <dbReference type="SAM" id="MobiDB-lite"/>
    </source>
</evidence>
<keyword evidence="4 7" id="KW-0808">Transferase</keyword>
<dbReference type="EMBL" id="VBAO01000369">
    <property type="protein sequence ID" value="TMI78491.1"/>
    <property type="molecule type" value="Genomic_DNA"/>
</dbReference>
<evidence type="ECO:0000256" key="2">
    <source>
        <dbReference type="ARBA" id="ARBA00006739"/>
    </source>
</evidence>
<protein>
    <submittedName>
        <fullName evidence="7">Glycosyltransferase family 2 protein</fullName>
    </submittedName>
</protein>
<dbReference type="Proteomes" id="UP000320048">
    <property type="component" value="Unassembled WGS sequence"/>
</dbReference>
<sequence>MEVHPRRRPNARRAAGRHLRRPGRHTMTGPHRRRPPRPMASAAADHPASWPRVAVIVVNWNGWRHSIECLESLRRMTYPAFEIIVVDNGSSDGSVARIKAWARGDAAVDSPYLEVRAAGQSIALEEYDVSGVSDPLAERSPRRISPQKDLPAEGSPRRKIGEQAGSRPSARGRPPARPLSGPRVLLLKGDTNAGFTGGNNVGIRWGLERGAEFVFLINNDAIAEPDVLTKLVREALPTPQVGMVAPTVLRYADPSLVDRQGIALTKGGLPYERRSADDGPLFCPDGCAALYRRSMLLAVARDGQYFDEEFVAYIEDVDLGIRARRRGFSAALVEPAIVYHKGGASQGGPRSPRSIYLRHRNTIWLLAKDFPPKVLLRNALWILAAQIGTLAWNLATPARAAVLKGKLDGILGLRRMWRKRREDDPAGDRADLPLDRRVFLPGRRAHPWSFRAARAGRDPTVMTSRSG</sequence>
<gene>
    <name evidence="7" type="ORF">E6H04_12360</name>
</gene>
<reference evidence="7 8" key="1">
    <citation type="journal article" date="2019" name="Nat. Microbiol.">
        <title>Mediterranean grassland soil C-N compound turnover is dependent on rainfall and depth, and is mediated by genomically divergent microorganisms.</title>
        <authorList>
            <person name="Diamond S."/>
            <person name="Andeer P.F."/>
            <person name="Li Z."/>
            <person name="Crits-Christoph A."/>
            <person name="Burstein D."/>
            <person name="Anantharaman K."/>
            <person name="Lane K.R."/>
            <person name="Thomas B.C."/>
            <person name="Pan C."/>
            <person name="Northen T.R."/>
            <person name="Banfield J.F."/>
        </authorList>
    </citation>
    <scope>NUCLEOTIDE SEQUENCE [LARGE SCALE GENOMIC DNA]</scope>
    <source>
        <strain evidence="7">NP_7</strain>
    </source>
</reference>
<accession>A0A537J4J9</accession>
<comment type="similarity">
    <text evidence="2">Belongs to the glycosyltransferase 2 family.</text>
</comment>
<proteinExistence type="inferred from homology"/>
<comment type="pathway">
    <text evidence="1">Cell wall biogenesis; cell wall polysaccharide biosynthesis.</text>
</comment>
<feature type="region of interest" description="Disordered" evidence="5">
    <location>
        <begin position="133"/>
        <end position="183"/>
    </location>
</feature>
<dbReference type="PANTHER" id="PTHR43179">
    <property type="entry name" value="RHAMNOSYLTRANSFERASE WBBL"/>
    <property type="match status" value="1"/>
</dbReference>
<dbReference type="Pfam" id="PF00535">
    <property type="entry name" value="Glycos_transf_2"/>
    <property type="match status" value="1"/>
</dbReference>